<keyword evidence="2" id="KW-1185">Reference proteome</keyword>
<dbReference type="EMBL" id="FOZU01000007">
    <property type="protein sequence ID" value="SFS76385.1"/>
    <property type="molecule type" value="Genomic_DNA"/>
</dbReference>
<accession>A0A1I6SHD6</accession>
<evidence type="ECO:0000313" key="1">
    <source>
        <dbReference type="EMBL" id="SFS76385.1"/>
    </source>
</evidence>
<dbReference type="RefSeq" id="WP_004648568.1">
    <property type="nucleotide sequence ID" value="NZ_CAJJDZ010000001.1"/>
</dbReference>
<name>A0A1I6SHD6_9GAMM</name>
<dbReference type="AlphaFoldDB" id="A0A1I6SHD6"/>
<dbReference type="Gene3D" id="2.10.70.10">
    <property type="entry name" value="Complement Module, domain 1"/>
    <property type="match status" value="1"/>
</dbReference>
<sequence length="56" mass="6570">MNAPFSLFTRNNDAAQSLPMLYSNNLFSLGREIRIMHAGEEYRLRLTRNNRLILTK</sequence>
<gene>
    <name evidence="1" type="ORF">SAMN05444586_1007117</name>
</gene>
<dbReference type="InterPro" id="IPR019600">
    <property type="entry name" value="Hemin_uptake_protein_HemP"/>
</dbReference>
<reference evidence="2" key="1">
    <citation type="submission" date="2016-10" db="EMBL/GenBank/DDBJ databases">
        <authorList>
            <person name="Varghese N."/>
            <person name="Submissions S."/>
        </authorList>
    </citation>
    <scope>NUCLEOTIDE SEQUENCE [LARGE SCALE GENOMIC DNA]</scope>
    <source>
        <strain evidence="2">ANC 5076</strain>
    </source>
</reference>
<evidence type="ECO:0000313" key="2">
    <source>
        <dbReference type="Proteomes" id="UP000182827"/>
    </source>
</evidence>
<organism evidence="1 2">
    <name type="scientific">Acinetobacter bohemicus</name>
    <dbReference type="NCBI Taxonomy" id="1435036"/>
    <lineage>
        <taxon>Bacteria</taxon>
        <taxon>Pseudomonadati</taxon>
        <taxon>Pseudomonadota</taxon>
        <taxon>Gammaproteobacteria</taxon>
        <taxon>Moraxellales</taxon>
        <taxon>Moraxellaceae</taxon>
        <taxon>Acinetobacter</taxon>
    </lineage>
</organism>
<proteinExistence type="predicted"/>
<dbReference type="Proteomes" id="UP000182827">
    <property type="component" value="Unassembled WGS sequence"/>
</dbReference>
<dbReference type="Pfam" id="PF10636">
    <property type="entry name" value="hemP"/>
    <property type="match status" value="1"/>
</dbReference>
<protein>
    <submittedName>
        <fullName evidence="1">Hemin uptake protein hemP</fullName>
    </submittedName>
</protein>